<dbReference type="Pfam" id="PF06224">
    <property type="entry name" value="AlkZ-like"/>
    <property type="match status" value="1"/>
</dbReference>
<dbReference type="RefSeq" id="WP_253653409.1">
    <property type="nucleotide sequence ID" value="NZ_BAAAOE010000001.1"/>
</dbReference>
<evidence type="ECO:0000313" key="2">
    <source>
        <dbReference type="Proteomes" id="UP001205740"/>
    </source>
</evidence>
<dbReference type="PANTHER" id="PTHR38479">
    <property type="entry name" value="LMO0824 PROTEIN"/>
    <property type="match status" value="1"/>
</dbReference>
<dbReference type="EMBL" id="JAMTCG010000002">
    <property type="protein sequence ID" value="MCP2159808.1"/>
    <property type="molecule type" value="Genomic_DNA"/>
</dbReference>
<sequence length="355" mass="38902">MPAALSERAWTATLLERQHLASRVDEDVIEVLDRCVGLQSQDPQAAFFGLASRVEGFDPAELNGLLLDRTVVRMASLRSTVFLMDADDARWVRELAQPAIAAELRIHARRLVNAAPEAVTAAAHELLAGRSVGVRELGAELVQRFPNETASTVTAVARATLPLVQVPPRGLWRSSGAVTYALLDDWVGAREPAVTGDEARKDLIRLYLRGFGPASVAAIQTWSGLTRLRPLLDAMDRDWEVERVPGPDGTELFDLDGLSRDGDGDLPVRLLAPYDHVVTANADRRRVIDDDVFAALQTPNGRVPGTVLVDGRVVGTWSVTDGDQVTTQLMRPVSRSRQRELATEIERTRELLAEE</sequence>
<keyword evidence="1" id="KW-0238">DNA-binding</keyword>
<keyword evidence="2" id="KW-1185">Reference proteome</keyword>
<dbReference type="InterPro" id="IPR009351">
    <property type="entry name" value="AlkZ-like"/>
</dbReference>
<reference evidence="1 2" key="1">
    <citation type="submission" date="2022-06" db="EMBL/GenBank/DDBJ databases">
        <title>Genomic Encyclopedia of Archaeal and Bacterial Type Strains, Phase II (KMG-II): from individual species to whole genera.</title>
        <authorList>
            <person name="Goeker M."/>
        </authorList>
    </citation>
    <scope>NUCLEOTIDE SEQUENCE [LARGE SCALE GENOMIC DNA]</scope>
    <source>
        <strain evidence="1 2">DSM 45037</strain>
    </source>
</reference>
<accession>A0ABT1GXV6</accession>
<organism evidence="1 2">
    <name type="scientific">Williamsia serinedens</name>
    <dbReference type="NCBI Taxonomy" id="391736"/>
    <lineage>
        <taxon>Bacteria</taxon>
        <taxon>Bacillati</taxon>
        <taxon>Actinomycetota</taxon>
        <taxon>Actinomycetes</taxon>
        <taxon>Mycobacteriales</taxon>
        <taxon>Nocardiaceae</taxon>
        <taxon>Williamsia</taxon>
    </lineage>
</organism>
<protein>
    <submittedName>
        <fullName evidence="1">Winged helix DNA-binding domain-containing protein</fullName>
    </submittedName>
</protein>
<dbReference type="GO" id="GO:0003677">
    <property type="term" value="F:DNA binding"/>
    <property type="evidence" value="ECO:0007669"/>
    <property type="project" value="UniProtKB-KW"/>
</dbReference>
<dbReference type="Proteomes" id="UP001205740">
    <property type="component" value="Unassembled WGS sequence"/>
</dbReference>
<name>A0ABT1GXV6_9NOCA</name>
<evidence type="ECO:0000313" key="1">
    <source>
        <dbReference type="EMBL" id="MCP2159808.1"/>
    </source>
</evidence>
<gene>
    <name evidence="1" type="ORF">LX12_000987</name>
</gene>
<dbReference type="PANTHER" id="PTHR38479:SF2">
    <property type="entry name" value="WINGED HELIX DNA-BINDING DOMAIN-CONTAINING PROTEIN"/>
    <property type="match status" value="1"/>
</dbReference>
<comment type="caution">
    <text evidence="1">The sequence shown here is derived from an EMBL/GenBank/DDBJ whole genome shotgun (WGS) entry which is preliminary data.</text>
</comment>
<proteinExistence type="predicted"/>